<keyword evidence="2" id="KW-1133">Transmembrane helix</keyword>
<evidence type="ECO:0000313" key="4">
    <source>
        <dbReference type="Proteomes" id="UP000257200"/>
    </source>
</evidence>
<dbReference type="Proteomes" id="UP000257200">
    <property type="component" value="Unplaced"/>
</dbReference>
<dbReference type="GO" id="GO:0003723">
    <property type="term" value="F:RNA binding"/>
    <property type="evidence" value="ECO:0007669"/>
    <property type="project" value="TreeGrafter"/>
</dbReference>
<organism evidence="3 4">
    <name type="scientific">Acanthochromis polyacanthus</name>
    <name type="common">spiny chromis</name>
    <dbReference type="NCBI Taxonomy" id="80966"/>
    <lineage>
        <taxon>Eukaryota</taxon>
        <taxon>Metazoa</taxon>
        <taxon>Chordata</taxon>
        <taxon>Craniata</taxon>
        <taxon>Vertebrata</taxon>
        <taxon>Euteleostomi</taxon>
        <taxon>Actinopterygii</taxon>
        <taxon>Neopterygii</taxon>
        <taxon>Teleostei</taxon>
        <taxon>Neoteleostei</taxon>
        <taxon>Acanthomorphata</taxon>
        <taxon>Ovalentaria</taxon>
        <taxon>Pomacentridae</taxon>
        <taxon>Acanthochromis</taxon>
    </lineage>
</organism>
<name>A0A3Q1FS78_9TELE</name>
<evidence type="ECO:0000256" key="1">
    <source>
        <dbReference type="SAM" id="MobiDB-lite"/>
    </source>
</evidence>
<feature type="region of interest" description="Disordered" evidence="1">
    <location>
        <begin position="165"/>
        <end position="191"/>
    </location>
</feature>
<dbReference type="Ensembl" id="ENSAPOT00000001439.1">
    <property type="protein sequence ID" value="ENSAPOP00000009500.1"/>
    <property type="gene ID" value="ENSAPOG00000011836.1"/>
</dbReference>
<feature type="compositionally biased region" description="Acidic residues" evidence="1">
    <location>
        <begin position="165"/>
        <end position="182"/>
    </location>
</feature>
<reference evidence="3" key="1">
    <citation type="submission" date="2025-08" db="UniProtKB">
        <authorList>
            <consortium name="Ensembl"/>
        </authorList>
    </citation>
    <scope>IDENTIFICATION</scope>
</reference>
<dbReference type="PANTHER" id="PTHR22014">
    <property type="entry name" value="RNA-BINDING PROTEIN 33"/>
    <property type="match status" value="1"/>
</dbReference>
<accession>A0A3Q1FS78</accession>
<dbReference type="AlphaFoldDB" id="A0A3Q1FS78"/>
<dbReference type="GeneTree" id="ENSGT00530000063891"/>
<feature type="transmembrane region" description="Helical" evidence="2">
    <location>
        <begin position="70"/>
        <end position="93"/>
    </location>
</feature>
<evidence type="ECO:0000313" key="3">
    <source>
        <dbReference type="Ensembl" id="ENSAPOP00000009500.1"/>
    </source>
</evidence>
<evidence type="ECO:0000256" key="2">
    <source>
        <dbReference type="SAM" id="Phobius"/>
    </source>
</evidence>
<dbReference type="InterPro" id="IPR039878">
    <property type="entry name" value="RBM33"/>
</dbReference>
<proteinExistence type="predicted"/>
<keyword evidence="2" id="KW-0472">Membrane</keyword>
<reference evidence="3" key="2">
    <citation type="submission" date="2025-09" db="UniProtKB">
        <authorList>
            <consortium name="Ensembl"/>
        </authorList>
    </citation>
    <scope>IDENTIFICATION</scope>
</reference>
<sequence>MPFVKRSNIVSITDCFDKSQSAYKNYLSVADYDFDEYDKPGAERSRRRREVSDEELNDDLLQSDDEEMSLNVFLCFHHVSFMFLVCLLFLFVFSDNSQEADYTDDEEHYQQEAYTDEYSQEDNTETEDPMDYPGEMAGGDDGYQGEVLDIEINEPIDSEFQVTLLEDEAKEESEEEDEEDEESGRIRFKSERKDGAVVRLADAGNKRRNIPETLGTNSVC</sequence>
<dbReference type="PANTHER" id="PTHR22014:SF2">
    <property type="entry name" value="RNA-BINDING PROTEIN 33"/>
    <property type="match status" value="1"/>
</dbReference>
<keyword evidence="4" id="KW-1185">Reference proteome</keyword>
<protein>
    <submittedName>
        <fullName evidence="3">Uncharacterized protein</fullName>
    </submittedName>
</protein>
<feature type="region of interest" description="Disordered" evidence="1">
    <location>
        <begin position="41"/>
        <end position="60"/>
    </location>
</feature>
<keyword evidence="2" id="KW-0812">Transmembrane</keyword>